<dbReference type="InterPro" id="IPR017871">
    <property type="entry name" value="ABC_transporter-like_CS"/>
</dbReference>
<keyword evidence="5" id="KW-0067">ATP-binding</keyword>
<comment type="caution">
    <text evidence="9">The sequence shown here is derived from an EMBL/GenBank/DDBJ whole genome shotgun (WGS) entry which is preliminary data.</text>
</comment>
<dbReference type="AlphaFoldDB" id="A0A1C1A472"/>
<dbReference type="InterPro" id="IPR003439">
    <property type="entry name" value="ABC_transporter-like_ATP-bd"/>
</dbReference>
<proteinExistence type="predicted"/>
<keyword evidence="2" id="KW-1003">Cell membrane</keyword>
<dbReference type="PANTHER" id="PTHR42781">
    <property type="entry name" value="SPERMIDINE/PUTRESCINE IMPORT ATP-BINDING PROTEIN POTA"/>
    <property type="match status" value="1"/>
</dbReference>
<evidence type="ECO:0000256" key="5">
    <source>
        <dbReference type="ARBA" id="ARBA00022840"/>
    </source>
</evidence>
<dbReference type="InterPro" id="IPR050093">
    <property type="entry name" value="ABC_SmlMolc_Importer"/>
</dbReference>
<dbReference type="STRING" id="512399.A8709_14805"/>
<dbReference type="GO" id="GO:0043190">
    <property type="term" value="C:ATP-binding cassette (ABC) transporter complex"/>
    <property type="evidence" value="ECO:0007669"/>
    <property type="project" value="InterPro"/>
</dbReference>
<dbReference type="SMART" id="SM00382">
    <property type="entry name" value="AAA"/>
    <property type="match status" value="1"/>
</dbReference>
<evidence type="ECO:0000259" key="8">
    <source>
        <dbReference type="PROSITE" id="PS50893"/>
    </source>
</evidence>
<dbReference type="FunFam" id="3.40.50.300:FF:000042">
    <property type="entry name" value="Maltose/maltodextrin ABC transporter, ATP-binding protein"/>
    <property type="match status" value="1"/>
</dbReference>
<keyword evidence="10" id="KW-1185">Reference proteome</keyword>
<dbReference type="PROSITE" id="PS50893">
    <property type="entry name" value="ABC_TRANSPORTER_2"/>
    <property type="match status" value="1"/>
</dbReference>
<dbReference type="PANTHER" id="PTHR42781:SF5">
    <property type="entry name" value="PUTRESCINE TRANSPORT ATP-BINDING PROTEIN POTG"/>
    <property type="match status" value="1"/>
</dbReference>
<accession>A0A1C1A472</accession>
<dbReference type="Pfam" id="PF00005">
    <property type="entry name" value="ABC_tran"/>
    <property type="match status" value="1"/>
</dbReference>
<sequence length="340" mass="37919">MSQAYLSIQNIHKTFGSFTALKEINIDIQKNEFICLLGPSGCGKTTLLRIIAGLEKPTHGRITVGGKDITTLPPAKRNFGMVFQSYALFPNLTAYQNVAYGLQGRHFSKKEIDEKVREVLSLVDLTHIHDRYPSQLSGGQQQRIALARAIVLSPDFLLLDEPLSALDAKVRVKLREQICDLQEKLGITTVMVTHDQEEALTMADRIVVMKNAEVMQIGSPEQVYDEPNSPFVADFIGSINFLGENQTKIAVRPEHIRISAPGSMQGIPAIVKHIEFRGAFYRLLLQPAGHHGGQHDWELLTIDVSAHVSQHLKLTKHAEVTIEFPEEKLINFSEEAVVNL</sequence>
<dbReference type="SUPFAM" id="SSF52540">
    <property type="entry name" value="P-loop containing nucleoside triphosphate hydrolases"/>
    <property type="match status" value="1"/>
</dbReference>
<dbReference type="Proteomes" id="UP000093309">
    <property type="component" value="Unassembled WGS sequence"/>
</dbReference>
<dbReference type="GO" id="GO:0005524">
    <property type="term" value="F:ATP binding"/>
    <property type="evidence" value="ECO:0007669"/>
    <property type="project" value="UniProtKB-KW"/>
</dbReference>
<keyword evidence="7" id="KW-0472">Membrane</keyword>
<evidence type="ECO:0000313" key="9">
    <source>
        <dbReference type="EMBL" id="OCT15353.1"/>
    </source>
</evidence>
<keyword evidence="3" id="KW-0997">Cell inner membrane</keyword>
<dbReference type="Pfam" id="PF08402">
    <property type="entry name" value="TOBE_2"/>
    <property type="match status" value="1"/>
</dbReference>
<gene>
    <name evidence="9" type="ORF">A8709_14805</name>
</gene>
<reference evidence="10" key="1">
    <citation type="submission" date="2016-05" db="EMBL/GenBank/DDBJ databases">
        <title>Paenibacillus oryzae. sp. nov., isolated from the rice root.</title>
        <authorList>
            <person name="Zhang J."/>
            <person name="Zhang X."/>
        </authorList>
    </citation>
    <scope>NUCLEOTIDE SEQUENCE [LARGE SCALE GENOMIC DNA]</scope>
    <source>
        <strain evidence="10">KCTC13222</strain>
    </source>
</reference>
<evidence type="ECO:0000313" key="10">
    <source>
        <dbReference type="Proteomes" id="UP000093309"/>
    </source>
</evidence>
<dbReference type="SUPFAM" id="SSF50331">
    <property type="entry name" value="MOP-like"/>
    <property type="match status" value="1"/>
</dbReference>
<dbReference type="InterPro" id="IPR008995">
    <property type="entry name" value="Mo/tungstate-bd_C_term_dom"/>
</dbReference>
<dbReference type="Gene3D" id="3.40.50.300">
    <property type="entry name" value="P-loop containing nucleotide triphosphate hydrolases"/>
    <property type="match status" value="1"/>
</dbReference>
<evidence type="ECO:0000256" key="4">
    <source>
        <dbReference type="ARBA" id="ARBA00022741"/>
    </source>
</evidence>
<dbReference type="RefSeq" id="WP_065852264.1">
    <property type="nucleotide sequence ID" value="NZ_LYPC01000014.1"/>
</dbReference>
<dbReference type="InterPro" id="IPR027417">
    <property type="entry name" value="P-loop_NTPase"/>
</dbReference>
<organism evidence="9 10">
    <name type="scientific">Paenibacillus pectinilyticus</name>
    <dbReference type="NCBI Taxonomy" id="512399"/>
    <lineage>
        <taxon>Bacteria</taxon>
        <taxon>Bacillati</taxon>
        <taxon>Bacillota</taxon>
        <taxon>Bacilli</taxon>
        <taxon>Bacillales</taxon>
        <taxon>Paenibacillaceae</taxon>
        <taxon>Paenibacillus</taxon>
    </lineage>
</organism>
<dbReference type="GO" id="GO:0016887">
    <property type="term" value="F:ATP hydrolysis activity"/>
    <property type="evidence" value="ECO:0007669"/>
    <property type="project" value="InterPro"/>
</dbReference>
<dbReference type="GO" id="GO:0140359">
    <property type="term" value="F:ABC-type transporter activity"/>
    <property type="evidence" value="ECO:0007669"/>
    <property type="project" value="UniProtKB-ARBA"/>
</dbReference>
<keyword evidence="1" id="KW-0813">Transport</keyword>
<feature type="domain" description="ABC transporter" evidence="8">
    <location>
        <begin position="6"/>
        <end position="236"/>
    </location>
</feature>
<dbReference type="EMBL" id="LYPC01000014">
    <property type="protein sequence ID" value="OCT15353.1"/>
    <property type="molecule type" value="Genomic_DNA"/>
</dbReference>
<dbReference type="PROSITE" id="PS00211">
    <property type="entry name" value="ABC_TRANSPORTER_1"/>
    <property type="match status" value="1"/>
</dbReference>
<dbReference type="InterPro" id="IPR003593">
    <property type="entry name" value="AAA+_ATPase"/>
</dbReference>
<dbReference type="OrthoDB" id="9802264at2"/>
<evidence type="ECO:0000256" key="6">
    <source>
        <dbReference type="ARBA" id="ARBA00022967"/>
    </source>
</evidence>
<keyword evidence="4" id="KW-0547">Nucleotide-binding</keyword>
<keyword evidence="6" id="KW-1278">Translocase</keyword>
<dbReference type="InterPro" id="IPR013611">
    <property type="entry name" value="Transp-assoc_OB_typ2"/>
</dbReference>
<evidence type="ECO:0000256" key="1">
    <source>
        <dbReference type="ARBA" id="ARBA00022448"/>
    </source>
</evidence>
<evidence type="ECO:0000256" key="2">
    <source>
        <dbReference type="ARBA" id="ARBA00022475"/>
    </source>
</evidence>
<protein>
    <submittedName>
        <fullName evidence="9">Amino acid ABC transporter substrate-binding protein</fullName>
    </submittedName>
</protein>
<evidence type="ECO:0000256" key="3">
    <source>
        <dbReference type="ARBA" id="ARBA00022519"/>
    </source>
</evidence>
<evidence type="ECO:0000256" key="7">
    <source>
        <dbReference type="ARBA" id="ARBA00023136"/>
    </source>
</evidence>
<name>A0A1C1A472_9BACL</name>